<evidence type="ECO:0000313" key="2">
    <source>
        <dbReference type="Proteomes" id="UP000697330"/>
    </source>
</evidence>
<dbReference type="InterPro" id="IPR029039">
    <property type="entry name" value="Flavoprotein-like_sf"/>
</dbReference>
<evidence type="ECO:0000313" key="1">
    <source>
        <dbReference type="EMBL" id="HJF44854.1"/>
    </source>
</evidence>
<dbReference type="EMBL" id="DYWQ01000054">
    <property type="protein sequence ID" value="HJF44854.1"/>
    <property type="molecule type" value="Genomic_DNA"/>
</dbReference>
<comment type="caution">
    <text evidence="1">The sequence shown here is derived from an EMBL/GenBank/DDBJ whole genome shotgun (WGS) entry which is preliminary data.</text>
</comment>
<protein>
    <submittedName>
        <fullName evidence="1">Uncharacterized protein</fullName>
    </submittedName>
</protein>
<name>A0A921GFD9_9ACTN</name>
<reference evidence="1" key="2">
    <citation type="submission" date="2021-09" db="EMBL/GenBank/DDBJ databases">
        <authorList>
            <person name="Gilroy R."/>
        </authorList>
    </citation>
    <scope>NUCLEOTIDE SEQUENCE</scope>
    <source>
        <strain evidence="1">CHK124-7917</strain>
    </source>
</reference>
<sequence>MWFADSRPLPEDRHVCVIYLSRAGKALDDEGHLVEAESSPASEAAKALERLLCERLFSHRADAPHGQSLVMVNEVVEKNGALVIHPHLPSILERYETIVVCAPVRDGHLAQPVEAALAQRGPHDFTGHAVRPVCTLADSMGTAADMARDLRRVCPGATVGEPLALLGEKGADFEPQLAAHLDDWLR</sequence>
<proteinExistence type="predicted"/>
<dbReference type="Proteomes" id="UP000697330">
    <property type="component" value="Unassembled WGS sequence"/>
</dbReference>
<accession>A0A921GFD9</accession>
<gene>
    <name evidence="1" type="ORF">K8U72_03610</name>
</gene>
<dbReference type="Gene3D" id="3.40.50.360">
    <property type="match status" value="1"/>
</dbReference>
<reference evidence="1" key="1">
    <citation type="journal article" date="2021" name="PeerJ">
        <title>Extensive microbial diversity within the chicken gut microbiome revealed by metagenomics and culture.</title>
        <authorList>
            <person name="Gilroy R."/>
            <person name="Ravi A."/>
            <person name="Getino M."/>
            <person name="Pursley I."/>
            <person name="Horton D.L."/>
            <person name="Alikhan N.F."/>
            <person name="Baker D."/>
            <person name="Gharbi K."/>
            <person name="Hall N."/>
            <person name="Watson M."/>
            <person name="Adriaenssens E.M."/>
            <person name="Foster-Nyarko E."/>
            <person name="Jarju S."/>
            <person name="Secka A."/>
            <person name="Antonio M."/>
            <person name="Oren A."/>
            <person name="Chaudhuri R.R."/>
            <person name="La Ragione R."/>
            <person name="Hildebrand F."/>
            <person name="Pallen M.J."/>
        </authorList>
    </citation>
    <scope>NUCLEOTIDE SEQUENCE</scope>
    <source>
        <strain evidence="1">CHK124-7917</strain>
    </source>
</reference>
<dbReference type="AlphaFoldDB" id="A0A921GFD9"/>
<organism evidence="1 2">
    <name type="scientific">Thermophilibacter provencensis</name>
    <dbReference type="NCBI Taxonomy" id="1852386"/>
    <lineage>
        <taxon>Bacteria</taxon>
        <taxon>Bacillati</taxon>
        <taxon>Actinomycetota</taxon>
        <taxon>Coriobacteriia</taxon>
        <taxon>Coriobacteriales</taxon>
        <taxon>Atopobiaceae</taxon>
        <taxon>Thermophilibacter</taxon>
    </lineage>
</organism>
<dbReference type="RefSeq" id="WP_274958796.1">
    <property type="nucleotide sequence ID" value="NZ_DYWQ01000054.1"/>
</dbReference>